<reference evidence="2 3" key="1">
    <citation type="submission" date="2023-09" db="EMBL/GenBank/DDBJ databases">
        <authorList>
            <person name="Rey-Velasco X."/>
        </authorList>
    </citation>
    <scope>NUCLEOTIDE SEQUENCE [LARGE SCALE GENOMIC DNA]</scope>
    <source>
        <strain evidence="2 3">F225</strain>
    </source>
</reference>
<feature type="non-terminal residue" evidence="2">
    <location>
        <position position="1"/>
    </location>
</feature>
<dbReference type="Proteomes" id="UP001253848">
    <property type="component" value="Unassembled WGS sequence"/>
</dbReference>
<dbReference type="InterPro" id="IPR043772">
    <property type="entry name" value="MBG_3"/>
</dbReference>
<feature type="non-terminal residue" evidence="2">
    <location>
        <position position="312"/>
    </location>
</feature>
<dbReference type="Gene3D" id="2.60.40.2060">
    <property type="match status" value="2"/>
</dbReference>
<evidence type="ECO:0000313" key="3">
    <source>
        <dbReference type="Proteomes" id="UP001253848"/>
    </source>
</evidence>
<keyword evidence="3" id="KW-1185">Reference proteome</keyword>
<evidence type="ECO:0000259" key="1">
    <source>
        <dbReference type="Pfam" id="PF18887"/>
    </source>
</evidence>
<feature type="domain" description="MBG" evidence="1">
    <location>
        <begin position="55"/>
        <end position="120"/>
    </location>
</feature>
<sequence length="312" mass="32931">ASLNHSETAFTYAPQQGYTNAGTYPVIISAEATSNYEAASEQANLVIENAEITGVTFEGDTFTYDGTSHSIAVRGLPEGATVKYADNGQINAGTYKVTATVSQDNYNDKILTADLVIEKAEAIITADAVQTFTYDGTVKNVAASLNHSGTTLTYSPAQGYTNTKTYPVTISAEGTDNYETASKEVSLVIEKAEIEGVAFEGATFTYDGEAHSIAVTGLPEGATVKYGNNGQINAGTYKVTATVSQDNYNDKVLTANLVIKKAEAVITADAVQTFTYDGTVKNVAASLNHSETTLTYAPAQGYTNAKTYPVTI</sequence>
<organism evidence="2 3">
    <name type="scientific">Autumnicola psychrophila</name>
    <dbReference type="NCBI Taxonomy" id="3075592"/>
    <lineage>
        <taxon>Bacteria</taxon>
        <taxon>Pseudomonadati</taxon>
        <taxon>Bacteroidota</taxon>
        <taxon>Flavobacteriia</taxon>
        <taxon>Flavobacteriales</taxon>
        <taxon>Flavobacteriaceae</taxon>
        <taxon>Autumnicola</taxon>
    </lineage>
</organism>
<dbReference type="Pfam" id="PF18887">
    <property type="entry name" value="MBG_3"/>
    <property type="match status" value="2"/>
</dbReference>
<name>A0ABU3DWM2_9FLAO</name>
<protein>
    <submittedName>
        <fullName evidence="2">MBG domain-containing protein</fullName>
    </submittedName>
</protein>
<comment type="caution">
    <text evidence="2">The sequence shown here is derived from an EMBL/GenBank/DDBJ whole genome shotgun (WGS) entry which is preliminary data.</text>
</comment>
<evidence type="ECO:0000313" key="2">
    <source>
        <dbReference type="EMBL" id="MDT0688133.1"/>
    </source>
</evidence>
<proteinExistence type="predicted"/>
<dbReference type="RefSeq" id="WP_311501396.1">
    <property type="nucleotide sequence ID" value="NZ_JAVRHN010000030.1"/>
</dbReference>
<accession>A0ABU3DWM2</accession>
<dbReference type="EMBL" id="JAVRHN010000030">
    <property type="protein sequence ID" value="MDT0688133.1"/>
    <property type="molecule type" value="Genomic_DNA"/>
</dbReference>
<gene>
    <name evidence="2" type="ORF">RM541_17360</name>
</gene>
<feature type="domain" description="MBG" evidence="1">
    <location>
        <begin position="200"/>
        <end position="262"/>
    </location>
</feature>